<evidence type="ECO:0000313" key="5">
    <source>
        <dbReference type="Proteomes" id="UP000663855"/>
    </source>
</evidence>
<comment type="caution">
    <text evidence="4">The sequence shown here is derived from an EMBL/GenBank/DDBJ whole genome shotgun (WGS) entry which is preliminary data.</text>
</comment>
<proteinExistence type="inferred from homology"/>
<dbReference type="EMBL" id="CAJNOV010008078">
    <property type="protein sequence ID" value="CAF1309923.1"/>
    <property type="molecule type" value="Genomic_DNA"/>
</dbReference>
<evidence type="ECO:0000256" key="1">
    <source>
        <dbReference type="ARBA" id="ARBA00009500"/>
    </source>
</evidence>
<feature type="domain" description="Serpin" evidence="3">
    <location>
        <begin position="14"/>
        <end position="418"/>
    </location>
</feature>
<dbReference type="PANTHER" id="PTHR11461:SF211">
    <property type="entry name" value="GH10112P-RELATED"/>
    <property type="match status" value="1"/>
</dbReference>
<gene>
    <name evidence="4" type="ORF">CJN711_LOCUS17380</name>
</gene>
<organism evidence="4 5">
    <name type="scientific">Rotaria magnacalcarata</name>
    <dbReference type="NCBI Taxonomy" id="392030"/>
    <lineage>
        <taxon>Eukaryota</taxon>
        <taxon>Metazoa</taxon>
        <taxon>Spiralia</taxon>
        <taxon>Gnathifera</taxon>
        <taxon>Rotifera</taxon>
        <taxon>Eurotatoria</taxon>
        <taxon>Bdelloidea</taxon>
        <taxon>Philodinida</taxon>
        <taxon>Philodinidae</taxon>
        <taxon>Rotaria</taxon>
    </lineage>
</organism>
<reference evidence="4" key="1">
    <citation type="submission" date="2021-02" db="EMBL/GenBank/DDBJ databases">
        <authorList>
            <person name="Nowell W R."/>
        </authorList>
    </citation>
    <scope>NUCLEOTIDE SEQUENCE</scope>
</reference>
<evidence type="ECO:0000313" key="4">
    <source>
        <dbReference type="EMBL" id="CAF1309923.1"/>
    </source>
</evidence>
<dbReference type="Pfam" id="PF00079">
    <property type="entry name" value="Serpin"/>
    <property type="match status" value="1"/>
</dbReference>
<evidence type="ECO:0000256" key="2">
    <source>
        <dbReference type="RuleBase" id="RU000411"/>
    </source>
</evidence>
<dbReference type="PROSITE" id="PS00284">
    <property type="entry name" value="SERPIN"/>
    <property type="match status" value="1"/>
</dbReference>
<sequence length="423" mass="47962">MAVASTESFAHFGSKLFATITRENNFQNVFLSPASIALAMSMCTAGARHETLKQMLKVFEVSSIKDLENSANHVMQVFSNNREKKSSTIQSATDLLPSASDLPKVPNPSSVTLRLVNCLYVQKGFTIRDDYLDLLKHSFHSAIDLEDFENNSAEVVEKINVWVEKQTRKRIRDLLSTNEVTKDTRLILVNCIYFKGEWVDRFQQNSTDKNADFHGIDGTTSKIELMFQKTNFNYAENKDLQIQIAHLPYKNMDSSGVFIFTIVLPHEGVNLNEIEGKLMSNTKLMHDVLSFDNANSIELSLYLPKFKMETKYELGEMMISLGMKDAFDEKKANFKGIIGTIKDENRIAITKIIHRTFLNVDEEGTEAAGAGAVIMGRFGCRFRDTEKPIEFKANRPFLFFIQEVRQNVILFSGKFVSPPTPSR</sequence>
<dbReference type="PANTHER" id="PTHR11461">
    <property type="entry name" value="SERINE PROTEASE INHIBITOR, SERPIN"/>
    <property type="match status" value="1"/>
</dbReference>
<dbReference type="InterPro" id="IPR023795">
    <property type="entry name" value="Serpin_CS"/>
</dbReference>
<evidence type="ECO:0000259" key="3">
    <source>
        <dbReference type="SMART" id="SM00093"/>
    </source>
</evidence>
<dbReference type="InterPro" id="IPR042178">
    <property type="entry name" value="Serpin_sf_1"/>
</dbReference>
<dbReference type="Proteomes" id="UP000663855">
    <property type="component" value="Unassembled WGS sequence"/>
</dbReference>
<dbReference type="Gene3D" id="2.30.39.10">
    <property type="entry name" value="Alpha-1-antitrypsin, domain 1"/>
    <property type="match status" value="1"/>
</dbReference>
<dbReference type="CDD" id="cd00172">
    <property type="entry name" value="serpin"/>
    <property type="match status" value="1"/>
</dbReference>
<dbReference type="SUPFAM" id="SSF56574">
    <property type="entry name" value="Serpins"/>
    <property type="match status" value="1"/>
</dbReference>
<dbReference type="InterPro" id="IPR000215">
    <property type="entry name" value="Serpin_fam"/>
</dbReference>
<name>A0A815ECF5_9BILA</name>
<dbReference type="Gene3D" id="3.30.497.10">
    <property type="entry name" value="Antithrombin, subunit I, domain 2"/>
    <property type="match status" value="1"/>
</dbReference>
<dbReference type="InterPro" id="IPR023796">
    <property type="entry name" value="Serpin_dom"/>
</dbReference>
<dbReference type="SMART" id="SM00093">
    <property type="entry name" value="SERPIN"/>
    <property type="match status" value="1"/>
</dbReference>
<comment type="similarity">
    <text evidence="1 2">Belongs to the serpin family.</text>
</comment>
<dbReference type="AlphaFoldDB" id="A0A815ECF5"/>
<dbReference type="GO" id="GO:0004867">
    <property type="term" value="F:serine-type endopeptidase inhibitor activity"/>
    <property type="evidence" value="ECO:0007669"/>
    <property type="project" value="InterPro"/>
</dbReference>
<accession>A0A815ECF5</accession>
<dbReference type="InterPro" id="IPR042185">
    <property type="entry name" value="Serpin_sf_2"/>
</dbReference>
<protein>
    <recommendedName>
        <fullName evidence="3">Serpin domain-containing protein</fullName>
    </recommendedName>
</protein>
<dbReference type="GO" id="GO:0005615">
    <property type="term" value="C:extracellular space"/>
    <property type="evidence" value="ECO:0007669"/>
    <property type="project" value="InterPro"/>
</dbReference>
<dbReference type="InterPro" id="IPR036186">
    <property type="entry name" value="Serpin_sf"/>
</dbReference>